<feature type="domain" description="Glycosyltransferase subfamily 4-like N-terminal" evidence="3">
    <location>
        <begin position="96"/>
        <end position="164"/>
    </location>
</feature>
<dbReference type="GO" id="GO:0009103">
    <property type="term" value="P:lipopolysaccharide biosynthetic process"/>
    <property type="evidence" value="ECO:0007669"/>
    <property type="project" value="TreeGrafter"/>
</dbReference>
<dbReference type="InterPro" id="IPR028098">
    <property type="entry name" value="Glyco_trans_4-like_N"/>
</dbReference>
<reference evidence="4 5" key="1">
    <citation type="submission" date="2019-02" db="EMBL/GenBank/DDBJ databases">
        <title>Genomic Encyclopedia of Type Strains, Phase IV (KMG-IV): sequencing the most valuable type-strain genomes for metagenomic binning, comparative biology and taxonomic classification.</title>
        <authorList>
            <person name="Goeker M."/>
        </authorList>
    </citation>
    <scope>NUCLEOTIDE SEQUENCE [LARGE SCALE GENOMIC DNA]</scope>
    <source>
        <strain evidence="4 5">DSM 17196</strain>
    </source>
</reference>
<dbReference type="GO" id="GO:0016757">
    <property type="term" value="F:glycosyltransferase activity"/>
    <property type="evidence" value="ECO:0007669"/>
    <property type="project" value="InterPro"/>
</dbReference>
<dbReference type="SUPFAM" id="SSF53756">
    <property type="entry name" value="UDP-Glycosyltransferase/glycogen phosphorylase"/>
    <property type="match status" value="1"/>
</dbReference>
<dbReference type="AlphaFoldDB" id="A0A4Q7PFN2"/>
<dbReference type="CDD" id="cd03809">
    <property type="entry name" value="GT4_MtfB-like"/>
    <property type="match status" value="1"/>
</dbReference>
<evidence type="ECO:0000256" key="1">
    <source>
        <dbReference type="ARBA" id="ARBA00022679"/>
    </source>
</evidence>
<feature type="domain" description="Glycosyl transferase family 1" evidence="2">
    <location>
        <begin position="179"/>
        <end position="339"/>
    </location>
</feature>
<dbReference type="FunFam" id="3.40.50.2000:FF:000119">
    <property type="entry name" value="Glycosyl transferase group 1"/>
    <property type="match status" value="1"/>
</dbReference>
<evidence type="ECO:0000259" key="2">
    <source>
        <dbReference type="Pfam" id="PF00534"/>
    </source>
</evidence>
<dbReference type="Pfam" id="PF13439">
    <property type="entry name" value="Glyco_transf_4"/>
    <property type="match status" value="1"/>
</dbReference>
<comment type="caution">
    <text evidence="4">The sequence shown here is derived from an EMBL/GenBank/DDBJ whole genome shotgun (WGS) entry which is preliminary data.</text>
</comment>
<evidence type="ECO:0000313" key="5">
    <source>
        <dbReference type="Proteomes" id="UP000292262"/>
    </source>
</evidence>
<dbReference type="PANTHER" id="PTHR46401:SF2">
    <property type="entry name" value="GLYCOSYLTRANSFERASE WBBK-RELATED"/>
    <property type="match status" value="1"/>
</dbReference>
<gene>
    <name evidence="4" type="ORF">EV197_0490</name>
</gene>
<protein>
    <submittedName>
        <fullName evidence="4">Glycosyltransferase involved in cell wall biosynthesis</fullName>
    </submittedName>
</protein>
<keyword evidence="1 4" id="KW-0808">Transferase</keyword>
<evidence type="ECO:0000313" key="4">
    <source>
        <dbReference type="EMBL" id="RZS99281.1"/>
    </source>
</evidence>
<name>A0A4Q7PFN2_9FLAO</name>
<dbReference type="OrthoDB" id="9801609at2"/>
<dbReference type="Proteomes" id="UP000292262">
    <property type="component" value="Unassembled WGS sequence"/>
</dbReference>
<evidence type="ECO:0000259" key="3">
    <source>
        <dbReference type="Pfam" id="PF13439"/>
    </source>
</evidence>
<dbReference type="PANTHER" id="PTHR46401">
    <property type="entry name" value="GLYCOSYLTRANSFERASE WBBK-RELATED"/>
    <property type="match status" value="1"/>
</dbReference>
<keyword evidence="5" id="KW-1185">Reference proteome</keyword>
<dbReference type="Gene3D" id="3.40.50.2000">
    <property type="entry name" value="Glycogen Phosphorylase B"/>
    <property type="match status" value="2"/>
</dbReference>
<sequence length="361" mass="40765">MKLVVDLRLIHNSGIGTYIKNIFPLLLDHIEDVVVLGDPDIISTFEWSQKVDVISFKAKVYSITEQLLFPVKVPKCDVFWSPHFNAPLFPVNAKIKIVTIHDINHLANPHYFSLLKRKWAKLLYYNAICKSKKIITVSNFSKLEILKHFNIAPNKIVVIPGGIHQDFAKNSDKRKIDTLPEKYILFVGNIKPHKNLITLLKAYVQLNDEIKSLYRIVILGRKDGFITGDPTIFEFISKHHLQDKVIFTGQVADDTVPSIYKTANLFVFPSLYEGFGLPLLEAMACGIPVISSNSTSLPEVGGEAVLYFDPSNATDLKDKIEGVLSNEEVQNELIAKGYSQIQNFSWKTSALQHVSLVKDIF</sequence>
<dbReference type="EMBL" id="SGXE01000001">
    <property type="protein sequence ID" value="RZS99281.1"/>
    <property type="molecule type" value="Genomic_DNA"/>
</dbReference>
<organism evidence="4 5">
    <name type="scientific">Aquimarina brevivitae</name>
    <dbReference type="NCBI Taxonomy" id="323412"/>
    <lineage>
        <taxon>Bacteria</taxon>
        <taxon>Pseudomonadati</taxon>
        <taxon>Bacteroidota</taxon>
        <taxon>Flavobacteriia</taxon>
        <taxon>Flavobacteriales</taxon>
        <taxon>Flavobacteriaceae</taxon>
        <taxon>Aquimarina</taxon>
    </lineage>
</organism>
<dbReference type="RefSeq" id="WP_130285130.1">
    <property type="nucleotide sequence ID" value="NZ_SGXE01000001.1"/>
</dbReference>
<dbReference type="Pfam" id="PF00534">
    <property type="entry name" value="Glycos_transf_1"/>
    <property type="match status" value="1"/>
</dbReference>
<accession>A0A4Q7PFN2</accession>
<dbReference type="InterPro" id="IPR001296">
    <property type="entry name" value="Glyco_trans_1"/>
</dbReference>
<proteinExistence type="predicted"/>